<dbReference type="SUPFAM" id="SSF57625">
    <property type="entry name" value="Invertebrate chitin-binding proteins"/>
    <property type="match status" value="3"/>
</dbReference>
<dbReference type="InterPro" id="IPR002557">
    <property type="entry name" value="Chitin-bd_dom"/>
</dbReference>
<dbReference type="Gene3D" id="2.170.140.10">
    <property type="entry name" value="Chitin binding domain"/>
    <property type="match status" value="3"/>
</dbReference>
<sequence length="279" mass="29931">MADNVIIGVFLILCLAWQANAAVNCTLSGEGRHADPDDTTCQNYTLCVYDSTSGAYLSYNYVCPTTSVFNPSISQCTASSNYVCNVTATTTTATSTTTTLITTTPITTTPITTTPITTTPITTSPFTTTPITTTPITTTPITTTITTITTTTTTIATTTATPSLCTEDGYIPDPDSTNCTAYIECVDIDGSFIETPYTCPDDSYFDPNTTFCVYDYNCTATFTCSSEGRFPDPSDTTCKTYYLCVLASNGTYFGYNYTCPSTSVFSPTEQFCTTSYICT</sequence>
<name>A0A6J3BUS7_GALME</name>
<protein>
    <submittedName>
        <fullName evidence="4">Uncharacterized protein LOC113523561</fullName>
    </submittedName>
</protein>
<dbReference type="KEGG" id="gmw:113523561"/>
<evidence type="ECO:0000259" key="2">
    <source>
        <dbReference type="PROSITE" id="PS50940"/>
    </source>
</evidence>
<feature type="signal peptide" evidence="1">
    <location>
        <begin position="1"/>
        <end position="21"/>
    </location>
</feature>
<evidence type="ECO:0000256" key="1">
    <source>
        <dbReference type="SAM" id="SignalP"/>
    </source>
</evidence>
<dbReference type="PROSITE" id="PS50940">
    <property type="entry name" value="CHIT_BIND_II"/>
    <property type="match status" value="3"/>
</dbReference>
<reference evidence="4" key="1">
    <citation type="submission" date="2025-08" db="UniProtKB">
        <authorList>
            <consortium name="RefSeq"/>
        </authorList>
    </citation>
    <scope>IDENTIFICATION</scope>
    <source>
        <tissue evidence="4">Whole larvae</tissue>
    </source>
</reference>
<dbReference type="Pfam" id="PF01607">
    <property type="entry name" value="CBM_14"/>
    <property type="match status" value="3"/>
</dbReference>
<dbReference type="GeneID" id="113523561"/>
<dbReference type="OrthoDB" id="8179045at2759"/>
<keyword evidence="3" id="KW-1185">Reference proteome</keyword>
<dbReference type="SMART" id="SM00494">
    <property type="entry name" value="ChtBD2"/>
    <property type="match status" value="3"/>
</dbReference>
<feature type="chain" id="PRO_5026652182" evidence="1">
    <location>
        <begin position="22"/>
        <end position="279"/>
    </location>
</feature>
<accession>A0A6J3BUS7</accession>
<dbReference type="RefSeq" id="XP_031763530.1">
    <property type="nucleotide sequence ID" value="XM_031907670.2"/>
</dbReference>
<dbReference type="GO" id="GO:0005576">
    <property type="term" value="C:extracellular region"/>
    <property type="evidence" value="ECO:0007669"/>
    <property type="project" value="InterPro"/>
</dbReference>
<evidence type="ECO:0000313" key="4">
    <source>
        <dbReference type="RefSeq" id="XP_031763530.1"/>
    </source>
</evidence>
<dbReference type="GO" id="GO:0008061">
    <property type="term" value="F:chitin binding"/>
    <property type="evidence" value="ECO:0007669"/>
    <property type="project" value="InterPro"/>
</dbReference>
<feature type="domain" description="Chitin-binding type-2" evidence="2">
    <location>
        <begin position="22"/>
        <end position="86"/>
    </location>
</feature>
<dbReference type="InParanoid" id="A0A6J3BUS7"/>
<gene>
    <name evidence="4" type="primary">LOC113523561</name>
</gene>
<keyword evidence="1" id="KW-0732">Signal</keyword>
<feature type="domain" description="Chitin-binding type-2" evidence="2">
    <location>
        <begin position="162"/>
        <end position="220"/>
    </location>
</feature>
<feature type="domain" description="Chitin-binding type-2" evidence="2">
    <location>
        <begin position="221"/>
        <end position="279"/>
    </location>
</feature>
<evidence type="ECO:0000313" key="3">
    <source>
        <dbReference type="Proteomes" id="UP001652740"/>
    </source>
</evidence>
<dbReference type="Proteomes" id="UP001652740">
    <property type="component" value="Unplaced"/>
</dbReference>
<dbReference type="InterPro" id="IPR036508">
    <property type="entry name" value="Chitin-bd_dom_sf"/>
</dbReference>
<organism evidence="3 4">
    <name type="scientific">Galleria mellonella</name>
    <name type="common">Greater wax moth</name>
    <dbReference type="NCBI Taxonomy" id="7137"/>
    <lineage>
        <taxon>Eukaryota</taxon>
        <taxon>Metazoa</taxon>
        <taxon>Ecdysozoa</taxon>
        <taxon>Arthropoda</taxon>
        <taxon>Hexapoda</taxon>
        <taxon>Insecta</taxon>
        <taxon>Pterygota</taxon>
        <taxon>Neoptera</taxon>
        <taxon>Endopterygota</taxon>
        <taxon>Lepidoptera</taxon>
        <taxon>Glossata</taxon>
        <taxon>Ditrysia</taxon>
        <taxon>Pyraloidea</taxon>
        <taxon>Pyralidae</taxon>
        <taxon>Galleriinae</taxon>
        <taxon>Galleria</taxon>
    </lineage>
</organism>
<proteinExistence type="predicted"/>
<dbReference type="AlphaFoldDB" id="A0A6J3BUS7"/>